<sequence length="280" mass="32638">MSDPFSTAIRRYMPWPEYRALKANLSHGSLIERADISRAEIDARLATLRNAEEQWGFVYLGERQWLERRLEQNSAITYGAWVGDVLENTVFYGYSYETSYYRGKDWNGYKGHTDDLSLLWLPPELPFDNTEFWYVNATIAGDKAGIDNYNLCHLFDIIHDLSYYLNRFYNGHREHMSFGDIRVLGDYQWQMWTATDYGHVPYDFCGQARVPFSESSAWLTPNVTAIAESIDANRAFDQMPILADALEEAGCDDGDVLDHFRHERRHTQRCLILDWLLGKK</sequence>
<proteinExistence type="predicted"/>
<evidence type="ECO:0000313" key="1">
    <source>
        <dbReference type="EMBL" id="MBP3956391.1"/>
    </source>
</evidence>
<name>A0ABS5BRP8_9BACT</name>
<evidence type="ECO:0000313" key="2">
    <source>
        <dbReference type="Proteomes" id="UP000676565"/>
    </source>
</evidence>
<gene>
    <name evidence="1" type="ORF">J8F10_13995</name>
</gene>
<dbReference type="EMBL" id="JAGKQQ010000001">
    <property type="protein sequence ID" value="MBP3956391.1"/>
    <property type="molecule type" value="Genomic_DNA"/>
</dbReference>
<protein>
    <submittedName>
        <fullName evidence="1">Uncharacterized protein</fullName>
    </submittedName>
</protein>
<keyword evidence="2" id="KW-1185">Reference proteome</keyword>
<dbReference type="Proteomes" id="UP000676565">
    <property type="component" value="Unassembled WGS sequence"/>
</dbReference>
<organism evidence="1 2">
    <name type="scientific">Gemmata palustris</name>
    <dbReference type="NCBI Taxonomy" id="2822762"/>
    <lineage>
        <taxon>Bacteria</taxon>
        <taxon>Pseudomonadati</taxon>
        <taxon>Planctomycetota</taxon>
        <taxon>Planctomycetia</taxon>
        <taxon>Gemmatales</taxon>
        <taxon>Gemmataceae</taxon>
        <taxon>Gemmata</taxon>
    </lineage>
</organism>
<dbReference type="RefSeq" id="WP_210654471.1">
    <property type="nucleotide sequence ID" value="NZ_JAGKQQ010000001.1"/>
</dbReference>
<comment type="caution">
    <text evidence="1">The sequence shown here is derived from an EMBL/GenBank/DDBJ whole genome shotgun (WGS) entry which is preliminary data.</text>
</comment>
<reference evidence="1 2" key="1">
    <citation type="submission" date="2021-04" db="EMBL/GenBank/DDBJ databases">
        <authorList>
            <person name="Ivanova A."/>
        </authorList>
    </citation>
    <scope>NUCLEOTIDE SEQUENCE [LARGE SCALE GENOMIC DNA]</scope>
    <source>
        <strain evidence="1 2">G18</strain>
    </source>
</reference>
<accession>A0ABS5BRP8</accession>